<organism evidence="2 3">
    <name type="scientific">Flavivirga aquatica</name>
    <dbReference type="NCBI Taxonomy" id="1849968"/>
    <lineage>
        <taxon>Bacteria</taxon>
        <taxon>Pseudomonadati</taxon>
        <taxon>Bacteroidota</taxon>
        <taxon>Flavobacteriia</taxon>
        <taxon>Flavobacteriales</taxon>
        <taxon>Flavobacteriaceae</taxon>
        <taxon>Flavivirga</taxon>
    </lineage>
</organism>
<dbReference type="STRING" id="1849968.A8C32_13430"/>
<evidence type="ECO:0000313" key="3">
    <source>
        <dbReference type="Proteomes" id="UP000095713"/>
    </source>
</evidence>
<name>A0A1E5TEC8_9FLAO</name>
<gene>
    <name evidence="2" type="ORF">A8C32_13430</name>
</gene>
<dbReference type="Pfam" id="PF13527">
    <property type="entry name" value="Acetyltransf_9"/>
    <property type="match status" value="1"/>
</dbReference>
<comment type="caution">
    <text evidence="2">The sequence shown here is derived from an EMBL/GenBank/DDBJ whole genome shotgun (WGS) entry which is preliminary data.</text>
</comment>
<proteinExistence type="predicted"/>
<sequence>MIKKILKKDVPEFIQNPIFWNHSFLSVTKHRLYAHYMNPNCDDDDIVLLLAYLNDEIVGYMGVFIDIIEVNGKSQKIGWLSTWWVHPKTKGTGIGRKILNTMYESLDGRIGVSQFTPSAKRVYVKSGYFNELKTNKGFKFAFRSNLNIVIPLINPKLTKFLPLFSLTDILINLPINLKNQMHKFTTMQRLKNIKIEYVNIIDNETEKLIRDHSSNHLSQKSPQFFQWLKAHHWVQEAPLIKYDIHEKYEFSMSAEKFNIYFTKVFNNNKLVGFLVLQRKNHLLKVLFAYYIDGNQNIMANLILLHAFKLKIKELVCYDEKINNIIVSSKTYLYKRKKLKESIISKVFEEKNYSNYNLNFGDGDCCFA</sequence>
<dbReference type="PROSITE" id="PS51186">
    <property type="entry name" value="GNAT"/>
    <property type="match status" value="1"/>
</dbReference>
<dbReference type="InterPro" id="IPR000182">
    <property type="entry name" value="GNAT_dom"/>
</dbReference>
<protein>
    <recommendedName>
        <fullName evidence="1">N-acetyltransferase domain-containing protein</fullName>
    </recommendedName>
</protein>
<dbReference type="Proteomes" id="UP000095713">
    <property type="component" value="Unassembled WGS sequence"/>
</dbReference>
<feature type="domain" description="N-acetyltransferase" evidence="1">
    <location>
        <begin position="1"/>
        <end position="149"/>
    </location>
</feature>
<dbReference type="CDD" id="cd04301">
    <property type="entry name" value="NAT_SF"/>
    <property type="match status" value="1"/>
</dbReference>
<dbReference type="EMBL" id="MDJD01000007">
    <property type="protein sequence ID" value="OEK09697.1"/>
    <property type="molecule type" value="Genomic_DNA"/>
</dbReference>
<reference evidence="2 3" key="1">
    <citation type="submission" date="2016-05" db="EMBL/GenBank/DDBJ databases">
        <title>Draft Genome Sequence of Algibacter sp. Strain SK-16 Isolated from the Surface Water of Aburatsubo Inlet.</title>
        <authorList>
            <person name="Wong S.-K."/>
            <person name="Yoshizawa S."/>
            <person name="Nakajima Y."/>
            <person name="Ogura Y."/>
            <person name="Tetsuya H."/>
            <person name="Hamasaki K."/>
        </authorList>
    </citation>
    <scope>NUCLEOTIDE SEQUENCE [LARGE SCALE GENOMIC DNA]</scope>
    <source>
        <strain evidence="2 3">SK-16</strain>
    </source>
</reference>
<dbReference type="InterPro" id="IPR016181">
    <property type="entry name" value="Acyl_CoA_acyltransferase"/>
</dbReference>
<dbReference type="SUPFAM" id="SSF55729">
    <property type="entry name" value="Acyl-CoA N-acyltransferases (Nat)"/>
    <property type="match status" value="1"/>
</dbReference>
<dbReference type="Gene3D" id="3.40.630.30">
    <property type="match status" value="1"/>
</dbReference>
<dbReference type="GO" id="GO:0016747">
    <property type="term" value="F:acyltransferase activity, transferring groups other than amino-acyl groups"/>
    <property type="evidence" value="ECO:0007669"/>
    <property type="project" value="InterPro"/>
</dbReference>
<dbReference type="RefSeq" id="WP_069829129.1">
    <property type="nucleotide sequence ID" value="NZ_MDJD01000007.1"/>
</dbReference>
<dbReference type="AlphaFoldDB" id="A0A1E5TEC8"/>
<evidence type="ECO:0000259" key="1">
    <source>
        <dbReference type="PROSITE" id="PS51186"/>
    </source>
</evidence>
<accession>A0A1E5TEC8</accession>
<keyword evidence="3" id="KW-1185">Reference proteome</keyword>
<evidence type="ECO:0000313" key="2">
    <source>
        <dbReference type="EMBL" id="OEK09697.1"/>
    </source>
</evidence>